<keyword evidence="2" id="KW-0812">Transmembrane</keyword>
<feature type="transmembrane region" description="Helical" evidence="2">
    <location>
        <begin position="74"/>
        <end position="95"/>
    </location>
</feature>
<evidence type="ECO:0000313" key="4">
    <source>
        <dbReference type="Proteomes" id="UP000078541"/>
    </source>
</evidence>
<proteinExistence type="predicted"/>
<accession>A0A195F233</accession>
<reference evidence="3 4" key="1">
    <citation type="submission" date="2016-03" db="EMBL/GenBank/DDBJ databases">
        <title>Trachymyrmex septentrionalis WGS genome.</title>
        <authorList>
            <person name="Nygaard S."/>
            <person name="Hu H."/>
            <person name="Boomsma J."/>
            <person name="Zhang G."/>
        </authorList>
    </citation>
    <scope>NUCLEOTIDE SEQUENCE [LARGE SCALE GENOMIC DNA]</scope>
    <source>
        <strain evidence="3">Tsep2-gDNA-1</strain>
        <tissue evidence="3">Whole body</tissue>
    </source>
</reference>
<dbReference type="AlphaFoldDB" id="A0A195F233"/>
<sequence length="110" mass="11248">CSGLEAFGRVHAYTLLTTIARVDDESPLAECKRLGLALRTSVRLAYNDGDVNNSVPPRPARASLASPSSSGDDVAVVVVVAVAVVVVAVVSAALLSRSVKTTATVLGDVT</sequence>
<gene>
    <name evidence="3" type="ORF">ALC56_11123</name>
</gene>
<dbReference type="Proteomes" id="UP000078541">
    <property type="component" value="Unassembled WGS sequence"/>
</dbReference>
<feature type="region of interest" description="Disordered" evidence="1">
    <location>
        <begin position="47"/>
        <end position="72"/>
    </location>
</feature>
<evidence type="ECO:0000256" key="2">
    <source>
        <dbReference type="SAM" id="Phobius"/>
    </source>
</evidence>
<name>A0A195F233_9HYME</name>
<keyword evidence="2" id="KW-1133">Transmembrane helix</keyword>
<feature type="non-terminal residue" evidence="3">
    <location>
        <position position="1"/>
    </location>
</feature>
<evidence type="ECO:0000256" key="1">
    <source>
        <dbReference type="SAM" id="MobiDB-lite"/>
    </source>
</evidence>
<evidence type="ECO:0000313" key="3">
    <source>
        <dbReference type="EMBL" id="KYN34635.1"/>
    </source>
</evidence>
<protein>
    <submittedName>
        <fullName evidence="3">Uncharacterized protein</fullName>
    </submittedName>
</protein>
<keyword evidence="4" id="KW-1185">Reference proteome</keyword>
<organism evidence="3 4">
    <name type="scientific">Trachymyrmex septentrionalis</name>
    <dbReference type="NCBI Taxonomy" id="34720"/>
    <lineage>
        <taxon>Eukaryota</taxon>
        <taxon>Metazoa</taxon>
        <taxon>Ecdysozoa</taxon>
        <taxon>Arthropoda</taxon>
        <taxon>Hexapoda</taxon>
        <taxon>Insecta</taxon>
        <taxon>Pterygota</taxon>
        <taxon>Neoptera</taxon>
        <taxon>Endopterygota</taxon>
        <taxon>Hymenoptera</taxon>
        <taxon>Apocrita</taxon>
        <taxon>Aculeata</taxon>
        <taxon>Formicoidea</taxon>
        <taxon>Formicidae</taxon>
        <taxon>Myrmicinae</taxon>
        <taxon>Trachymyrmex</taxon>
    </lineage>
</organism>
<keyword evidence="2" id="KW-0472">Membrane</keyword>
<feature type="compositionally biased region" description="Low complexity" evidence="1">
    <location>
        <begin position="60"/>
        <end position="72"/>
    </location>
</feature>
<dbReference type="EMBL" id="KQ981856">
    <property type="protein sequence ID" value="KYN34635.1"/>
    <property type="molecule type" value="Genomic_DNA"/>
</dbReference>